<dbReference type="RefSeq" id="WP_150453939.1">
    <property type="nucleotide sequence ID" value="NZ_VYKI01000005.1"/>
</dbReference>
<gene>
    <name evidence="2" type="ORF">FJU31_06055</name>
</gene>
<accession>A0ABQ6T2X8</accession>
<keyword evidence="1" id="KW-0472">Membrane</keyword>
<proteinExistence type="predicted"/>
<keyword evidence="3" id="KW-1185">Reference proteome</keyword>
<feature type="transmembrane region" description="Helical" evidence="1">
    <location>
        <begin position="115"/>
        <end position="132"/>
    </location>
</feature>
<feature type="transmembrane region" description="Helical" evidence="1">
    <location>
        <begin position="144"/>
        <end position="164"/>
    </location>
</feature>
<evidence type="ECO:0000256" key="1">
    <source>
        <dbReference type="SAM" id="Phobius"/>
    </source>
</evidence>
<evidence type="ECO:0000313" key="2">
    <source>
        <dbReference type="EMBL" id="KAA9001519.1"/>
    </source>
</evidence>
<feature type="transmembrane region" description="Helical" evidence="1">
    <location>
        <begin position="12"/>
        <end position="32"/>
    </location>
</feature>
<dbReference type="EMBL" id="VYKI01000005">
    <property type="protein sequence ID" value="KAA9001519.1"/>
    <property type="molecule type" value="Genomic_DNA"/>
</dbReference>
<name>A0ABQ6T2X8_9GAMM</name>
<feature type="transmembrane region" description="Helical" evidence="1">
    <location>
        <begin position="89"/>
        <end position="109"/>
    </location>
</feature>
<sequence>MQRAEKDYTFGTLAGWGSALATFGLVQGSLYLKSFWGRFGLDPFQFVAVSELALAGLAAMGVALFLMALAILLGGWLEAQLSEEIPKGPLRAWLSPIAFFGGLGALIWWANAWPILIGMTLTIACAVVVQLSPLVPRGVKESPWLTYFLVMAVYVSIASSWLGYERAGRIAAGGEMYTATVSTEAGVRGGLKLIGRLGDTYALWDPSRQATTLVPAGDIKTIEIMRKANKDAKVEK</sequence>
<feature type="transmembrane region" description="Helical" evidence="1">
    <location>
        <begin position="52"/>
        <end position="77"/>
    </location>
</feature>
<reference evidence="2 3" key="1">
    <citation type="journal article" date="2020" name="Antonie Van Leeuwenhoek">
        <title>Stenotrophomonas cyclobalanopsidis sp. nov., isolated from the leaf spot disease of Cyclobalanopsis patelliformis.</title>
        <authorList>
            <person name="Bian D.R."/>
            <person name="Xue H."/>
            <person name="Piao C.G."/>
            <person name="Li Y."/>
        </authorList>
    </citation>
    <scope>NUCLEOTIDE SEQUENCE [LARGE SCALE GENOMIC DNA]</scope>
    <source>
        <strain evidence="2 3">TPQG1-4</strain>
    </source>
</reference>
<comment type="caution">
    <text evidence="2">The sequence shown here is derived from an EMBL/GenBank/DDBJ whole genome shotgun (WGS) entry which is preliminary data.</text>
</comment>
<keyword evidence="1" id="KW-0812">Transmembrane</keyword>
<protein>
    <submittedName>
        <fullName evidence="2">Uncharacterized protein</fullName>
    </submittedName>
</protein>
<keyword evidence="1" id="KW-1133">Transmembrane helix</keyword>
<organism evidence="2 3">
    <name type="scientific">Stenotrophomonas cyclobalanopsidis</name>
    <dbReference type="NCBI Taxonomy" id="2771362"/>
    <lineage>
        <taxon>Bacteria</taxon>
        <taxon>Pseudomonadati</taxon>
        <taxon>Pseudomonadota</taxon>
        <taxon>Gammaproteobacteria</taxon>
        <taxon>Lysobacterales</taxon>
        <taxon>Lysobacteraceae</taxon>
        <taxon>Stenotrophomonas</taxon>
    </lineage>
</organism>
<evidence type="ECO:0000313" key="3">
    <source>
        <dbReference type="Proteomes" id="UP000326367"/>
    </source>
</evidence>
<dbReference type="Proteomes" id="UP000326367">
    <property type="component" value="Unassembled WGS sequence"/>
</dbReference>